<dbReference type="Gene3D" id="2.30.110.10">
    <property type="entry name" value="Electron Transport, Fmn-binding Protein, Chain A"/>
    <property type="match status" value="1"/>
</dbReference>
<dbReference type="GO" id="GO:0005737">
    <property type="term" value="C:cytoplasm"/>
    <property type="evidence" value="ECO:0007669"/>
    <property type="project" value="UniProtKB-ARBA"/>
</dbReference>
<dbReference type="InterPro" id="IPR019595">
    <property type="entry name" value="DUF2470"/>
</dbReference>
<dbReference type="InterPro" id="IPR037119">
    <property type="entry name" value="Haem_oxidase_HugZ-like_sf"/>
</dbReference>
<sequence>MSENETSTPTEHGAPPAGSPIVPDPTGPVLAPARRSTAAEEARTMVASTAQGVLASLTSTGDPWGSVVTYGALDDGSPVFLVSRMAEHTRNLEGDERASLVVAEPPNDENPLDRGRVTLAGRVHRPEGEGLAAARAAHLRAMPSAELYADFDDFLFFVLRVERVRWVGGYGRMDSATAEDYAAARPDPVAPHAAGAVTHLNEDHAHNLLEIARALAGFPDATAASAVRADRHGMDLAVETPRGTAWPRVGWSAPIDEPGGLRAASVDLVQRARAAG</sequence>
<dbReference type="PANTHER" id="PTHR13343">
    <property type="entry name" value="CREG1 PROTEIN"/>
    <property type="match status" value="1"/>
</dbReference>
<accession>A0A6J7IRR2</accession>
<evidence type="ECO:0000313" key="4">
    <source>
        <dbReference type="EMBL" id="CAB4933406.1"/>
    </source>
</evidence>
<dbReference type="EMBL" id="CAFBMK010000180">
    <property type="protein sequence ID" value="CAB4933406.1"/>
    <property type="molecule type" value="Genomic_DNA"/>
</dbReference>
<dbReference type="InterPro" id="IPR012349">
    <property type="entry name" value="Split_barrel_FMN-bd"/>
</dbReference>
<gene>
    <name evidence="4" type="ORF">UFOPK3564_02508</name>
</gene>
<dbReference type="InterPro" id="IPR055343">
    <property type="entry name" value="CREG_beta-barrel"/>
</dbReference>
<evidence type="ECO:0000256" key="1">
    <source>
        <dbReference type="SAM" id="MobiDB-lite"/>
    </source>
</evidence>
<evidence type="ECO:0000259" key="3">
    <source>
        <dbReference type="Pfam" id="PF13883"/>
    </source>
</evidence>
<dbReference type="Pfam" id="PF10615">
    <property type="entry name" value="DUF2470"/>
    <property type="match status" value="1"/>
</dbReference>
<dbReference type="Gene3D" id="3.20.180.10">
    <property type="entry name" value="PNP-oxidase-like"/>
    <property type="match status" value="1"/>
</dbReference>
<dbReference type="Pfam" id="PF13883">
    <property type="entry name" value="CREG_beta-barrel"/>
    <property type="match status" value="1"/>
</dbReference>
<feature type="compositionally biased region" description="Polar residues" evidence="1">
    <location>
        <begin position="1"/>
        <end position="10"/>
    </location>
</feature>
<organism evidence="4">
    <name type="scientific">freshwater metagenome</name>
    <dbReference type="NCBI Taxonomy" id="449393"/>
    <lineage>
        <taxon>unclassified sequences</taxon>
        <taxon>metagenomes</taxon>
        <taxon>ecological metagenomes</taxon>
    </lineage>
</organism>
<evidence type="ECO:0000259" key="2">
    <source>
        <dbReference type="Pfam" id="PF10615"/>
    </source>
</evidence>
<reference evidence="4" key="1">
    <citation type="submission" date="2020-05" db="EMBL/GenBank/DDBJ databases">
        <authorList>
            <person name="Chiriac C."/>
            <person name="Salcher M."/>
            <person name="Ghai R."/>
            <person name="Kavagutti S V."/>
        </authorList>
    </citation>
    <scope>NUCLEOTIDE SEQUENCE</scope>
</reference>
<name>A0A6J7IRR2_9ZZZZ</name>
<proteinExistence type="predicted"/>
<dbReference type="SUPFAM" id="SSF50475">
    <property type="entry name" value="FMN-binding split barrel"/>
    <property type="match status" value="1"/>
</dbReference>
<feature type="domain" description="CREG-like beta-barrel" evidence="3">
    <location>
        <begin position="35"/>
        <end position="182"/>
    </location>
</feature>
<feature type="region of interest" description="Disordered" evidence="1">
    <location>
        <begin position="1"/>
        <end position="40"/>
    </location>
</feature>
<dbReference type="PANTHER" id="PTHR13343:SF24">
    <property type="entry name" value="OS07G0573800 PROTEIN"/>
    <property type="match status" value="1"/>
</dbReference>
<feature type="domain" description="DUF2470" evidence="2">
    <location>
        <begin position="194"/>
        <end position="267"/>
    </location>
</feature>
<dbReference type="AlphaFoldDB" id="A0A6J7IRR2"/>
<protein>
    <submittedName>
        <fullName evidence="4">Unannotated protein</fullName>
    </submittedName>
</protein>